<evidence type="ECO:0000313" key="2">
    <source>
        <dbReference type="Proteomes" id="UP001163336"/>
    </source>
</evidence>
<proteinExistence type="predicted"/>
<accession>A0ABN6TEI6</accession>
<organism evidence="1 2">
    <name type="scientific">Massilia varians</name>
    <dbReference type="NCBI Taxonomy" id="457921"/>
    <lineage>
        <taxon>Bacteria</taxon>
        <taxon>Pseudomonadati</taxon>
        <taxon>Pseudomonadota</taxon>
        <taxon>Betaproteobacteria</taxon>
        <taxon>Burkholderiales</taxon>
        <taxon>Oxalobacteraceae</taxon>
        <taxon>Telluria group</taxon>
        <taxon>Massilia</taxon>
    </lineage>
</organism>
<evidence type="ECO:0008006" key="3">
    <source>
        <dbReference type="Google" id="ProtNLM"/>
    </source>
</evidence>
<gene>
    <name evidence="1" type="ORF">MasN3_41190</name>
</gene>
<dbReference type="Proteomes" id="UP001163336">
    <property type="component" value="Chromosome"/>
</dbReference>
<dbReference type="Pfam" id="PF06082">
    <property type="entry name" value="YjbH"/>
    <property type="match status" value="2"/>
</dbReference>
<keyword evidence="2" id="KW-1185">Reference proteome</keyword>
<sequence length="677" mass="74724">MVFGYNEHLGPSFTRFRGAENYQFALGLMPHLEISARLAEMPQPNGELGIRDLAANVKFMLPRFFAGQPDIAVGINDLSGGASFFKSKYVSVSDSFGPVRWIVGASKGEDYLGNYFASAEVPLWNTGASVILERNGESNNLGLRYASPTITQLANARFVLTAQRAFSTTTPAGKPYERSAFGINMVIPIGENGRVWKVPARATPSATAVAQAYPVPAGPVAAEQQVSAQATPAQPLPRSAAAPTAATSAYASNYAILEPARHAAATTPMLAGDAMARIREALIDAGLERVRVGKRGAEMVVEYENHRYNQNEVDAIGIALGAAVALAPADIRYVSVVTKKTGLQLYKTTVEKTSYRRFLEDGQWREAQSALSFQFRPDGGRGVQWLDASEGPRGYSRIRLEPRTVHFVGTEKGVLDYSLAANVQALVPVWKGAEVYTSYLRTVAESDDVAHGFLGWAQQRDGLRTAVLSQAFWLTDDILNVTSAGKYQYDLKGVQNETTWFVPGTDDQVRLQYTRMREEFRYRTDTIETGAVSYMWNYAPLNATIEGGYQRYRGEDQGPFLQVSRWFGDVQAQAYVKRSEAETRIGFGIALPLTPRKGMRPGWTHLEGSGSYMARVETKHARPGQCNCINMGVLEEVPMAYSARVNLLNQGRIGREYIVRQMPRMRNAFRQYTTLMN</sequence>
<dbReference type="InterPro" id="IPR010344">
    <property type="entry name" value="YbjH"/>
</dbReference>
<dbReference type="EMBL" id="AP026966">
    <property type="protein sequence ID" value="BDT60625.1"/>
    <property type="molecule type" value="Genomic_DNA"/>
</dbReference>
<name>A0ABN6TEI6_9BURK</name>
<protein>
    <recommendedName>
        <fullName evidence="3">YjbH domain-containing protein</fullName>
    </recommendedName>
</protein>
<evidence type="ECO:0000313" key="1">
    <source>
        <dbReference type="EMBL" id="BDT60625.1"/>
    </source>
</evidence>
<reference evidence="1" key="1">
    <citation type="submission" date="2022-11" db="EMBL/GenBank/DDBJ databases">
        <title>Isolation and characterization of PLA-degrading bacterium Massilia sp. from Antarctic soil.</title>
        <authorList>
            <person name="Sato K."/>
            <person name="Gomez-Fuentes C."/>
            <person name="Ahmad S.A."/>
            <person name="Zulkharnain A."/>
        </authorList>
    </citation>
    <scope>NUCLEOTIDE SEQUENCE</scope>
    <source>
        <strain evidence="1">N-3</strain>
    </source>
</reference>